<protein>
    <submittedName>
        <fullName evidence="1">Uncharacterized protein</fullName>
    </submittedName>
</protein>
<dbReference type="EMBL" id="CM037615">
    <property type="protein sequence ID" value="KAH8012982.1"/>
    <property type="molecule type" value="Genomic_DNA"/>
</dbReference>
<reference evidence="1" key="1">
    <citation type="submission" date="2021-08" db="EMBL/GenBank/DDBJ databases">
        <title>The first chromosome-level gecko genome reveals the dynamic sex chromosomes of Neotropical dwarf geckos (Sphaerodactylidae: Sphaerodactylus).</title>
        <authorList>
            <person name="Pinto B.J."/>
            <person name="Keating S.E."/>
            <person name="Gamble T."/>
        </authorList>
    </citation>
    <scope>NUCLEOTIDE SEQUENCE</scope>
    <source>
        <strain evidence="1">TG3544</strain>
    </source>
</reference>
<sequence>MTSQLSKHFLELYRSHSHDSGHIGCLRKSLSKDSKPVVVNLWHSRCSWTTIPISPCQHGSKLMALFYYCTFSLTDKEKKLEAFFLILVVLYRSKYIQMTQNFLT</sequence>
<keyword evidence="2" id="KW-1185">Reference proteome</keyword>
<gene>
    <name evidence="1" type="ORF">K3G42_008136</name>
</gene>
<proteinExistence type="predicted"/>
<dbReference type="Proteomes" id="UP000827872">
    <property type="component" value="Linkage Group LG02"/>
</dbReference>
<comment type="caution">
    <text evidence="1">The sequence shown here is derived from an EMBL/GenBank/DDBJ whole genome shotgun (WGS) entry which is preliminary data.</text>
</comment>
<organism evidence="1 2">
    <name type="scientific">Sphaerodactylus townsendi</name>
    <dbReference type="NCBI Taxonomy" id="933632"/>
    <lineage>
        <taxon>Eukaryota</taxon>
        <taxon>Metazoa</taxon>
        <taxon>Chordata</taxon>
        <taxon>Craniata</taxon>
        <taxon>Vertebrata</taxon>
        <taxon>Euteleostomi</taxon>
        <taxon>Lepidosauria</taxon>
        <taxon>Squamata</taxon>
        <taxon>Bifurcata</taxon>
        <taxon>Gekkota</taxon>
        <taxon>Sphaerodactylidae</taxon>
        <taxon>Sphaerodactylus</taxon>
    </lineage>
</organism>
<name>A0ACB8G0G6_9SAUR</name>
<evidence type="ECO:0000313" key="2">
    <source>
        <dbReference type="Proteomes" id="UP000827872"/>
    </source>
</evidence>
<evidence type="ECO:0000313" key="1">
    <source>
        <dbReference type="EMBL" id="KAH8012982.1"/>
    </source>
</evidence>
<accession>A0ACB8G0G6</accession>